<dbReference type="Proteomes" id="UP000054653">
    <property type="component" value="Unassembled WGS sequence"/>
</dbReference>
<evidence type="ECO:0000313" key="1">
    <source>
        <dbReference type="EMBL" id="KRY57419.1"/>
    </source>
</evidence>
<sequence>MEKVVFIIGSCGFQQVELSRRLSGSGSFRSYSDRRRDSILSMGALPCKESPECLHKSLQCYSCNESQSISGSLAKGSEVQRSPHRYWNIDRVLGDPVES</sequence>
<accession>A0A0V1D7G0</accession>
<protein>
    <submittedName>
        <fullName evidence="1">Uncharacterized protein</fullName>
    </submittedName>
</protein>
<dbReference type="EMBL" id="JYDI01000031">
    <property type="protein sequence ID" value="KRY57419.1"/>
    <property type="molecule type" value="Genomic_DNA"/>
</dbReference>
<proteinExistence type="predicted"/>
<comment type="caution">
    <text evidence="1">The sequence shown here is derived from an EMBL/GenBank/DDBJ whole genome shotgun (WGS) entry which is preliminary data.</text>
</comment>
<keyword evidence="2" id="KW-1185">Reference proteome</keyword>
<dbReference type="AlphaFoldDB" id="A0A0V1D7G0"/>
<reference evidence="1 2" key="1">
    <citation type="submission" date="2015-01" db="EMBL/GenBank/DDBJ databases">
        <title>Evolution of Trichinella species and genotypes.</title>
        <authorList>
            <person name="Korhonen P.K."/>
            <person name="Edoardo P."/>
            <person name="Giuseppe L.R."/>
            <person name="Gasser R.B."/>
        </authorList>
    </citation>
    <scope>NUCLEOTIDE SEQUENCE [LARGE SCALE GENOMIC DNA]</scope>
    <source>
        <strain evidence="1">ISS120</strain>
    </source>
</reference>
<evidence type="ECO:0000313" key="2">
    <source>
        <dbReference type="Proteomes" id="UP000054653"/>
    </source>
</evidence>
<name>A0A0V1D7G0_TRIBR</name>
<gene>
    <name evidence="1" type="ORF">T03_771</name>
</gene>
<organism evidence="1 2">
    <name type="scientific">Trichinella britovi</name>
    <name type="common">Parasitic roundworm</name>
    <dbReference type="NCBI Taxonomy" id="45882"/>
    <lineage>
        <taxon>Eukaryota</taxon>
        <taxon>Metazoa</taxon>
        <taxon>Ecdysozoa</taxon>
        <taxon>Nematoda</taxon>
        <taxon>Enoplea</taxon>
        <taxon>Dorylaimia</taxon>
        <taxon>Trichinellida</taxon>
        <taxon>Trichinellidae</taxon>
        <taxon>Trichinella</taxon>
    </lineage>
</organism>